<evidence type="ECO:0000313" key="4">
    <source>
        <dbReference type="Proteomes" id="UP000182840"/>
    </source>
</evidence>
<name>A0A1L3SQZ7_9HYPH</name>
<dbReference type="EMBL" id="CP018171">
    <property type="protein sequence ID" value="APH71722.1"/>
    <property type="molecule type" value="Genomic_DNA"/>
</dbReference>
<dbReference type="KEGG" id="meso:BSQ44_10350"/>
<evidence type="ECO:0000256" key="1">
    <source>
        <dbReference type="SAM" id="MobiDB-lite"/>
    </source>
</evidence>
<dbReference type="STRING" id="1670800.BSQ44_10350"/>
<gene>
    <name evidence="3" type="ORF">BSQ44_10350</name>
</gene>
<keyword evidence="2" id="KW-0732">Signal</keyword>
<feature type="chain" id="PRO_5012069194" evidence="2">
    <location>
        <begin position="29"/>
        <end position="291"/>
    </location>
</feature>
<sequence length="291" mass="31618">MSRLFATIFVFLVSACLFAAGAASPALAKPNAARVLLALSEIQQQELPVEDEAQPEDDAAPAPSDTVPFPDPVLRLPLPDTPNVPSASPEPGEPDLIEDAAPQEPGPEQEQEQEPGISDPIDDAMPDTPAPVPAQPAPEVQYDLERLPEEVRRMRALLMDAARSGDLERLRPLIGTGDGATQLSFGGPVDDPIAYLRDISGDDEGQEILAILLEVLEAGYVHLEPGTPNEIYGWPYFFAVPVETLTPRQRVELFEIVTAGDYEEMKLYGAYNFYRVGIAPDGRWLFFVAGD</sequence>
<feature type="region of interest" description="Disordered" evidence="1">
    <location>
        <begin position="47"/>
        <end position="142"/>
    </location>
</feature>
<evidence type="ECO:0000313" key="3">
    <source>
        <dbReference type="EMBL" id="APH71722.1"/>
    </source>
</evidence>
<reference evidence="4" key="1">
    <citation type="submission" date="2016-11" db="EMBL/GenBank/DDBJ databases">
        <title>Mesorhizobium oceanicum sp. nov., isolated from deep seawater in South China Sea.</title>
        <authorList>
            <person name="Fu G.-Y."/>
        </authorList>
    </citation>
    <scope>NUCLEOTIDE SEQUENCE [LARGE SCALE GENOMIC DNA]</scope>
    <source>
        <strain evidence="4">B7</strain>
    </source>
</reference>
<keyword evidence="4" id="KW-1185">Reference proteome</keyword>
<feature type="signal peptide" evidence="2">
    <location>
        <begin position="1"/>
        <end position="28"/>
    </location>
</feature>
<dbReference type="PROSITE" id="PS51257">
    <property type="entry name" value="PROKAR_LIPOPROTEIN"/>
    <property type="match status" value="1"/>
</dbReference>
<feature type="compositionally biased region" description="Acidic residues" evidence="1">
    <location>
        <begin position="48"/>
        <end position="59"/>
    </location>
</feature>
<organism evidence="3 4">
    <name type="scientific">Aquibium oceanicum</name>
    <dbReference type="NCBI Taxonomy" id="1670800"/>
    <lineage>
        <taxon>Bacteria</taxon>
        <taxon>Pseudomonadati</taxon>
        <taxon>Pseudomonadota</taxon>
        <taxon>Alphaproteobacteria</taxon>
        <taxon>Hyphomicrobiales</taxon>
        <taxon>Phyllobacteriaceae</taxon>
        <taxon>Aquibium</taxon>
    </lineage>
</organism>
<accession>A0A1L3SQZ7</accession>
<dbReference type="Proteomes" id="UP000182840">
    <property type="component" value="Chromosome"/>
</dbReference>
<evidence type="ECO:0000256" key="2">
    <source>
        <dbReference type="SAM" id="SignalP"/>
    </source>
</evidence>
<dbReference type="AlphaFoldDB" id="A0A1L3SQZ7"/>
<protein>
    <submittedName>
        <fullName evidence="3">Uncharacterized protein</fullName>
    </submittedName>
</protein>
<proteinExistence type="predicted"/>
<dbReference type="RefSeq" id="WP_072603756.1">
    <property type="nucleotide sequence ID" value="NZ_CP018171.1"/>
</dbReference>